<evidence type="ECO:0000256" key="2">
    <source>
        <dbReference type="SAM" id="Phobius"/>
    </source>
</evidence>
<comment type="caution">
    <text evidence="3">The sequence shown here is derived from an EMBL/GenBank/DDBJ whole genome shotgun (WGS) entry which is preliminary data.</text>
</comment>
<accession>A8NBK0</accession>
<organism evidence="3 4">
    <name type="scientific">Coprinopsis cinerea (strain Okayama-7 / 130 / ATCC MYA-4618 / FGSC 9003)</name>
    <name type="common">Inky cap fungus</name>
    <name type="synonym">Hormographiella aspergillata</name>
    <dbReference type="NCBI Taxonomy" id="240176"/>
    <lineage>
        <taxon>Eukaryota</taxon>
        <taxon>Fungi</taxon>
        <taxon>Dikarya</taxon>
        <taxon>Basidiomycota</taxon>
        <taxon>Agaricomycotina</taxon>
        <taxon>Agaricomycetes</taxon>
        <taxon>Agaricomycetidae</taxon>
        <taxon>Agaricales</taxon>
        <taxon>Agaricineae</taxon>
        <taxon>Psathyrellaceae</taxon>
        <taxon>Coprinopsis</taxon>
    </lineage>
</organism>
<evidence type="ECO:0000256" key="1">
    <source>
        <dbReference type="SAM" id="MobiDB-lite"/>
    </source>
</evidence>
<keyword evidence="2" id="KW-0472">Membrane</keyword>
<sequence>MLRTAIRRNVGGRASGGSGYNSGSKANNNLMVGAVGFAAVMGFLMYLNKGKNVPAPPTQQTSHGAPVLPRPA</sequence>
<dbReference type="Proteomes" id="UP000001861">
    <property type="component" value="Unassembled WGS sequence"/>
</dbReference>
<protein>
    <submittedName>
        <fullName evidence="3">Uncharacterized protein</fullName>
    </submittedName>
</protein>
<reference evidence="3 4" key="1">
    <citation type="journal article" date="2010" name="Proc. Natl. Acad. Sci. U.S.A.">
        <title>Insights into evolution of multicellular fungi from the assembled chromosomes of the mushroom Coprinopsis cinerea (Coprinus cinereus).</title>
        <authorList>
            <person name="Stajich J.E."/>
            <person name="Wilke S.K."/>
            <person name="Ahren D."/>
            <person name="Au C.H."/>
            <person name="Birren B.W."/>
            <person name="Borodovsky M."/>
            <person name="Burns C."/>
            <person name="Canback B."/>
            <person name="Casselton L.A."/>
            <person name="Cheng C.K."/>
            <person name="Deng J."/>
            <person name="Dietrich F.S."/>
            <person name="Fargo D.C."/>
            <person name="Farman M.L."/>
            <person name="Gathman A.C."/>
            <person name="Goldberg J."/>
            <person name="Guigo R."/>
            <person name="Hoegger P.J."/>
            <person name="Hooker J.B."/>
            <person name="Huggins A."/>
            <person name="James T.Y."/>
            <person name="Kamada T."/>
            <person name="Kilaru S."/>
            <person name="Kodira C."/>
            <person name="Kues U."/>
            <person name="Kupfer D."/>
            <person name="Kwan H.S."/>
            <person name="Lomsadze A."/>
            <person name="Li W."/>
            <person name="Lilly W.W."/>
            <person name="Ma L.J."/>
            <person name="Mackey A.J."/>
            <person name="Manning G."/>
            <person name="Martin F."/>
            <person name="Muraguchi H."/>
            <person name="Natvig D.O."/>
            <person name="Palmerini H."/>
            <person name="Ramesh M.A."/>
            <person name="Rehmeyer C.J."/>
            <person name="Roe B.A."/>
            <person name="Shenoy N."/>
            <person name="Stanke M."/>
            <person name="Ter-Hovhannisyan V."/>
            <person name="Tunlid A."/>
            <person name="Velagapudi R."/>
            <person name="Vision T.J."/>
            <person name="Zeng Q."/>
            <person name="Zolan M.E."/>
            <person name="Pukkila P.J."/>
        </authorList>
    </citation>
    <scope>NUCLEOTIDE SEQUENCE [LARGE SCALE GENOMIC DNA]</scope>
    <source>
        <strain evidence="4">Okayama-7 / 130 / ATCC MYA-4618 / FGSC 9003</strain>
    </source>
</reference>
<dbReference type="VEuPathDB" id="FungiDB:CC1G_02460"/>
<dbReference type="HOGENOM" id="CLU_2722140_0_0_1"/>
<dbReference type="EMBL" id="AACS02000009">
    <property type="protein sequence ID" value="EAU89571.2"/>
    <property type="molecule type" value="Genomic_DNA"/>
</dbReference>
<evidence type="ECO:0000313" key="3">
    <source>
        <dbReference type="EMBL" id="EAU89571.2"/>
    </source>
</evidence>
<name>A8NBK0_COPC7</name>
<dbReference type="InParanoid" id="A8NBK0"/>
<dbReference type="AlphaFoldDB" id="A8NBK0"/>
<dbReference type="GeneID" id="6008682"/>
<feature type="transmembrane region" description="Helical" evidence="2">
    <location>
        <begin position="30"/>
        <end position="47"/>
    </location>
</feature>
<proteinExistence type="predicted"/>
<evidence type="ECO:0000313" key="4">
    <source>
        <dbReference type="Proteomes" id="UP000001861"/>
    </source>
</evidence>
<keyword evidence="2" id="KW-0812">Transmembrane</keyword>
<dbReference type="RefSeq" id="XP_001832198.2">
    <property type="nucleotide sequence ID" value="XM_001832146.2"/>
</dbReference>
<keyword evidence="2" id="KW-1133">Transmembrane helix</keyword>
<keyword evidence="4" id="KW-1185">Reference proteome</keyword>
<feature type="region of interest" description="Disordered" evidence="1">
    <location>
        <begin position="1"/>
        <end position="25"/>
    </location>
</feature>
<feature type="region of interest" description="Disordered" evidence="1">
    <location>
        <begin position="51"/>
        <end position="72"/>
    </location>
</feature>
<gene>
    <name evidence="3" type="ORF">CC1G_02460</name>
</gene>
<dbReference type="KEGG" id="cci:CC1G_02460"/>